<sequence length="119" mass="12846">MRLFAAALAGRTATRTAIPPPPLPMPPPLPHRLITASAVSDGFVSVATLEHFCSNTAAYLHEATRRVLFLNNNNQCLPENLGSTTALYPTLAKNHFSDPIPRSIGQAASTLREMLILNN</sequence>
<dbReference type="AlphaFoldDB" id="A0AAP0EH81"/>
<accession>A0AAP0EH81</accession>
<comment type="caution">
    <text evidence="5">The sequence shown here is derived from an EMBL/GenBank/DDBJ whole genome shotgun (WGS) entry which is preliminary data.</text>
</comment>
<keyword evidence="3" id="KW-0732">Signal</keyword>
<gene>
    <name evidence="5" type="ORF">Scep_028400</name>
</gene>
<proteinExistence type="predicted"/>
<organism evidence="5 6">
    <name type="scientific">Stephania cephalantha</name>
    <dbReference type="NCBI Taxonomy" id="152367"/>
    <lineage>
        <taxon>Eukaryota</taxon>
        <taxon>Viridiplantae</taxon>
        <taxon>Streptophyta</taxon>
        <taxon>Embryophyta</taxon>
        <taxon>Tracheophyta</taxon>
        <taxon>Spermatophyta</taxon>
        <taxon>Magnoliopsida</taxon>
        <taxon>Ranunculales</taxon>
        <taxon>Menispermaceae</taxon>
        <taxon>Menispermoideae</taxon>
        <taxon>Cissampelideae</taxon>
        <taxon>Stephania</taxon>
    </lineage>
</organism>
<protein>
    <submittedName>
        <fullName evidence="5">Uncharacterized protein</fullName>
    </submittedName>
</protein>
<dbReference type="PANTHER" id="PTHR32093">
    <property type="entry name" value="LEUCINE-RICH REPEAT EXTENSIN-LIKE PROTEIN 3-RELATED"/>
    <property type="match status" value="1"/>
</dbReference>
<evidence type="ECO:0000256" key="4">
    <source>
        <dbReference type="ARBA" id="ARBA00022737"/>
    </source>
</evidence>
<name>A0AAP0EH81_9MAGN</name>
<keyword evidence="4" id="KW-0677">Repeat</keyword>
<dbReference type="Proteomes" id="UP001419268">
    <property type="component" value="Unassembled WGS sequence"/>
</dbReference>
<dbReference type="EMBL" id="JBBNAG010000012">
    <property type="protein sequence ID" value="KAK9089318.1"/>
    <property type="molecule type" value="Genomic_DNA"/>
</dbReference>
<reference evidence="5 6" key="1">
    <citation type="submission" date="2024-01" db="EMBL/GenBank/DDBJ databases">
        <title>Genome assemblies of Stephania.</title>
        <authorList>
            <person name="Yang L."/>
        </authorList>
    </citation>
    <scope>NUCLEOTIDE SEQUENCE [LARGE SCALE GENOMIC DNA]</scope>
    <source>
        <strain evidence="5">JXDWG</strain>
        <tissue evidence="5">Leaf</tissue>
    </source>
</reference>
<dbReference type="PANTHER" id="PTHR32093:SF128">
    <property type="entry name" value="LEUCINE-RICH REPEAT-CONTAINING N-TERMINAL PLANT-TYPE DOMAIN-CONTAINING PROTEIN"/>
    <property type="match status" value="1"/>
</dbReference>
<keyword evidence="2" id="KW-0964">Secreted</keyword>
<evidence type="ECO:0000256" key="3">
    <source>
        <dbReference type="ARBA" id="ARBA00022729"/>
    </source>
</evidence>
<keyword evidence="6" id="KW-1185">Reference proteome</keyword>
<evidence type="ECO:0000313" key="6">
    <source>
        <dbReference type="Proteomes" id="UP001419268"/>
    </source>
</evidence>
<comment type="subcellular location">
    <subcellularLocation>
        <location evidence="1">Secreted</location>
    </subcellularLocation>
</comment>
<dbReference type="InterPro" id="IPR051582">
    <property type="entry name" value="LRR_extensin-like_regulator"/>
</dbReference>
<dbReference type="GO" id="GO:0005576">
    <property type="term" value="C:extracellular region"/>
    <property type="evidence" value="ECO:0007669"/>
    <property type="project" value="UniProtKB-SubCell"/>
</dbReference>
<evidence type="ECO:0000256" key="2">
    <source>
        <dbReference type="ARBA" id="ARBA00022525"/>
    </source>
</evidence>
<evidence type="ECO:0000313" key="5">
    <source>
        <dbReference type="EMBL" id="KAK9089318.1"/>
    </source>
</evidence>
<evidence type="ECO:0000256" key="1">
    <source>
        <dbReference type="ARBA" id="ARBA00004613"/>
    </source>
</evidence>